<dbReference type="SUPFAM" id="SSF52518">
    <property type="entry name" value="Thiamin diphosphate-binding fold (THDP-binding)"/>
    <property type="match status" value="2"/>
</dbReference>
<dbReference type="InterPro" id="IPR017896">
    <property type="entry name" value="4Fe4S_Fe-S-bd"/>
</dbReference>
<dbReference type="InterPro" id="IPR029061">
    <property type="entry name" value="THDP-binding"/>
</dbReference>
<dbReference type="PROSITE" id="PS51379">
    <property type="entry name" value="4FE4S_FER_2"/>
    <property type="match status" value="2"/>
</dbReference>
<dbReference type="Pfam" id="PF01855">
    <property type="entry name" value="POR_N"/>
    <property type="match status" value="1"/>
</dbReference>
<dbReference type="STRING" id="1202785.A946_06210"/>
<dbReference type="Pfam" id="PF02775">
    <property type="entry name" value="TPP_enzyme_C"/>
    <property type="match status" value="1"/>
</dbReference>
<feature type="binding site" evidence="12">
    <location>
        <position position="828"/>
    </location>
    <ligand>
        <name>[4Fe-4S] cluster</name>
        <dbReference type="ChEBI" id="CHEBI:49883"/>
        <label>3</label>
    </ligand>
</feature>
<proteinExistence type="inferred from homology"/>
<dbReference type="Gene3D" id="3.30.70.20">
    <property type="match status" value="1"/>
</dbReference>
<evidence type="ECO:0000256" key="12">
    <source>
        <dbReference type="PIRSR" id="PIRSR000159-50"/>
    </source>
</evidence>
<keyword evidence="2 9" id="KW-0813">Transport</keyword>
<dbReference type="OrthoDB" id="9794954at2"/>
<dbReference type="SUPFAM" id="SSF52922">
    <property type="entry name" value="TK C-terminal domain-like"/>
    <property type="match status" value="1"/>
</dbReference>
<dbReference type="PROSITE" id="PS00198">
    <property type="entry name" value="4FE4S_FER_1"/>
    <property type="match status" value="1"/>
</dbReference>
<evidence type="ECO:0000313" key="17">
    <source>
        <dbReference type="Proteomes" id="UP000315925"/>
    </source>
</evidence>
<feature type="binding site" evidence="12">
    <location>
        <position position="703"/>
    </location>
    <ligand>
        <name>[4Fe-4S] cluster</name>
        <dbReference type="ChEBI" id="CHEBI:49883"/>
        <label>1</label>
    </ligand>
</feature>
<dbReference type="InterPro" id="IPR037112">
    <property type="entry name" value="Pyrv-flavodox_OxR_EKR_sf"/>
</dbReference>
<dbReference type="GO" id="GO:0022900">
    <property type="term" value="P:electron transport chain"/>
    <property type="evidence" value="ECO:0007669"/>
    <property type="project" value="InterPro"/>
</dbReference>
<feature type="binding site" evidence="12">
    <location>
        <position position="697"/>
    </location>
    <ligand>
        <name>[4Fe-4S] cluster</name>
        <dbReference type="ChEBI" id="CHEBI:49883"/>
        <label>1</label>
    </ligand>
</feature>
<feature type="site" description="Important for catalytic activity" evidence="11">
    <location>
        <position position="65"/>
    </location>
</feature>
<dbReference type="PANTHER" id="PTHR32154:SF0">
    <property type="entry name" value="PYRUVATE-FLAVODOXIN OXIDOREDUCTASE-RELATED"/>
    <property type="match status" value="1"/>
</dbReference>
<dbReference type="Gene3D" id="4.10.780.10">
    <property type="entry name" value="Pyruvate-flavodoxin oxidoreductase, EKR domain"/>
    <property type="match status" value="1"/>
</dbReference>
<evidence type="ECO:0000313" key="14">
    <source>
        <dbReference type="EMBL" id="KIE58483.1"/>
    </source>
</evidence>
<feature type="site" description="Important for catalytic activity" evidence="11">
    <location>
        <position position="32"/>
    </location>
</feature>
<evidence type="ECO:0000256" key="4">
    <source>
        <dbReference type="ARBA" id="ARBA00022723"/>
    </source>
</evidence>
<evidence type="ECO:0000256" key="6">
    <source>
        <dbReference type="ARBA" id="ARBA00023002"/>
    </source>
</evidence>
<feature type="binding site" evidence="12">
    <location>
        <position position="831"/>
    </location>
    <ligand>
        <name>[4Fe-4S] cluster</name>
        <dbReference type="ChEBI" id="CHEBI:49883"/>
        <label>3</label>
    </ligand>
</feature>
<evidence type="ECO:0000313" key="16">
    <source>
        <dbReference type="Proteomes" id="UP000031594"/>
    </source>
</evidence>
<feature type="binding site" evidence="12">
    <location>
        <position position="763"/>
    </location>
    <ligand>
        <name>[4Fe-4S] cluster</name>
        <dbReference type="ChEBI" id="CHEBI:49883"/>
        <label>1</label>
    </ligand>
</feature>
<dbReference type="Proteomes" id="UP000315925">
    <property type="component" value="Chromosome"/>
</dbReference>
<dbReference type="InterPro" id="IPR009014">
    <property type="entry name" value="Transketo_C/PFOR_II"/>
</dbReference>
<dbReference type="EMBL" id="JQNX01000004">
    <property type="protein sequence ID" value="KIE58483.1"/>
    <property type="molecule type" value="Genomic_DNA"/>
</dbReference>
<feature type="binding site" evidence="10">
    <location>
        <begin position="980"/>
        <end position="983"/>
    </location>
    <ligand>
        <name>thiamine diphosphate</name>
        <dbReference type="ChEBI" id="CHEBI:58937"/>
    </ligand>
</feature>
<dbReference type="InterPro" id="IPR011895">
    <property type="entry name" value="Pyrv_flavodox_OxRed"/>
</dbReference>
<dbReference type="CDD" id="cd07034">
    <property type="entry name" value="TPP_PYR_PFOR_IOR-alpha_like"/>
    <property type="match status" value="1"/>
</dbReference>
<dbReference type="InterPro" id="IPR019456">
    <property type="entry name" value="Pyrv-flavodox_OxRtase_EKR"/>
</dbReference>
<feature type="binding site" evidence="10">
    <location>
        <position position="32"/>
    </location>
    <ligand>
        <name>pyruvate</name>
        <dbReference type="ChEBI" id="CHEBI:15361"/>
    </ligand>
</feature>
<feature type="binding site" evidence="12">
    <location>
        <position position="1089"/>
    </location>
    <ligand>
        <name>[4Fe-4S] cluster</name>
        <dbReference type="ChEBI" id="CHEBI:49883"/>
        <label>3</label>
    </ligand>
</feature>
<dbReference type="InterPro" id="IPR019752">
    <property type="entry name" value="Pyrv/ketoisovalerate_OxRed_cat"/>
</dbReference>
<dbReference type="AlphaFoldDB" id="A0A0C1URL6"/>
<dbReference type="FunFam" id="3.40.50.920:FF:000007">
    <property type="entry name" value="Pyruvate:ferredoxin (Flavodoxin) oxidoreductase"/>
    <property type="match status" value="1"/>
</dbReference>
<reference evidence="17" key="3">
    <citation type="submission" date="2019-03" db="EMBL/GenBank/DDBJ databases">
        <title>Complete genome of Methylacidiphilum kamchatkense Kam1.</title>
        <authorList>
            <person name="Kruse T."/>
            <person name="Murarilal Ratnadevi C."/>
            <person name="Erikstad H.-A."/>
            <person name="Birkeland N.-K."/>
        </authorList>
    </citation>
    <scope>NUCLEOTIDE SEQUENCE [LARGE SCALE GENOMIC DNA]</scope>
    <source>
        <strain evidence="17">kam1</strain>
    </source>
</reference>
<dbReference type="GO" id="GO:0005506">
    <property type="term" value="F:iron ion binding"/>
    <property type="evidence" value="ECO:0007669"/>
    <property type="project" value="InterPro"/>
</dbReference>
<dbReference type="FunFam" id="3.40.920.10:FF:000001">
    <property type="entry name" value="Pyruvate:ferredoxin (Flavodoxin) oxidoreductase"/>
    <property type="match status" value="1"/>
</dbReference>
<gene>
    <name evidence="14" type="ORF">A946_06210</name>
    <name evidence="15" type="ORF">kam1_2090</name>
</gene>
<comment type="similarity">
    <text evidence="1 9">Belongs to the pyruvate:ferredoxin/flavodoxin oxidoreductase family.</text>
</comment>
<feature type="site" description="Important for catalytic activity" evidence="11">
    <location>
        <position position="1014"/>
    </location>
</feature>
<dbReference type="Gene3D" id="3.40.50.970">
    <property type="match status" value="2"/>
</dbReference>
<feature type="binding site" evidence="12">
    <location>
        <position position="856"/>
    </location>
    <ligand>
        <name>[4Fe-4S] cluster</name>
        <dbReference type="ChEBI" id="CHEBI:49883"/>
        <label>3</label>
    </ligand>
</feature>
<feature type="binding site" evidence="12">
    <location>
        <position position="756"/>
    </location>
    <ligand>
        <name>[4Fe-4S] cluster</name>
        <dbReference type="ChEBI" id="CHEBI:49883"/>
        <label>2</label>
    </ligand>
</feature>
<reference evidence="14 16" key="1">
    <citation type="submission" date="2014-08" db="EMBL/GenBank/DDBJ databases">
        <title>Methylacidiphilum kamchatkense strain Kam1 draft genome sequence.</title>
        <authorList>
            <person name="Birkeland N.-K."/>
            <person name="Erikstad H.A."/>
        </authorList>
    </citation>
    <scope>NUCLEOTIDE SEQUENCE [LARGE SCALE GENOMIC DNA]</scope>
    <source>
        <strain evidence="14 16">Kam1</strain>
    </source>
</reference>
<keyword evidence="16" id="KW-1185">Reference proteome</keyword>
<feature type="binding site" evidence="12">
    <location>
        <position position="753"/>
    </location>
    <ligand>
        <name>[4Fe-4S] cluster</name>
        <dbReference type="ChEBI" id="CHEBI:49883"/>
        <label>2</label>
    </ligand>
</feature>
<feature type="binding site" evidence="12">
    <location>
        <position position="759"/>
    </location>
    <ligand>
        <name>[4Fe-4S] cluster</name>
        <dbReference type="ChEBI" id="CHEBI:49883"/>
        <label>2</label>
    </ligand>
</feature>
<evidence type="ECO:0000256" key="5">
    <source>
        <dbReference type="ARBA" id="ARBA00022982"/>
    </source>
</evidence>
<evidence type="ECO:0000256" key="10">
    <source>
        <dbReference type="PIRSR" id="PIRSR000159-1"/>
    </source>
</evidence>
<dbReference type="GO" id="GO:0019164">
    <property type="term" value="F:pyruvate synthase activity"/>
    <property type="evidence" value="ECO:0007669"/>
    <property type="project" value="UniProtKB-EC"/>
</dbReference>
<feature type="binding site" evidence="12">
    <location>
        <position position="707"/>
    </location>
    <ligand>
        <name>[4Fe-4S] cluster</name>
        <dbReference type="ChEBI" id="CHEBI:49883"/>
        <label>2</label>
    </ligand>
</feature>
<evidence type="ECO:0000256" key="8">
    <source>
        <dbReference type="ARBA" id="ARBA00023014"/>
    </source>
</evidence>
<accession>A0A0C1URL6</accession>
<dbReference type="RefSeq" id="WP_039721448.1">
    <property type="nucleotide sequence ID" value="NZ_CP037899.1"/>
</dbReference>
<evidence type="ECO:0000256" key="9">
    <source>
        <dbReference type="PIRNR" id="PIRNR000159"/>
    </source>
</evidence>
<name>A0A0C1URL6_9BACT</name>
<keyword evidence="5 9" id="KW-0249">Electron transport</keyword>
<evidence type="ECO:0000256" key="7">
    <source>
        <dbReference type="ARBA" id="ARBA00023004"/>
    </source>
</evidence>
<evidence type="ECO:0000256" key="11">
    <source>
        <dbReference type="PIRSR" id="PIRSR000159-2"/>
    </source>
</evidence>
<feature type="site" description="Important for catalytic activity" evidence="11">
    <location>
        <position position="115"/>
    </location>
</feature>
<dbReference type="GO" id="GO:0006979">
    <property type="term" value="P:response to oxidative stress"/>
    <property type="evidence" value="ECO:0007669"/>
    <property type="project" value="TreeGrafter"/>
</dbReference>
<dbReference type="KEGG" id="mkc:kam1_2090"/>
<dbReference type="SUPFAM" id="SSF53323">
    <property type="entry name" value="Pyruvate-ferredoxin oxidoreductase, PFOR, domain III"/>
    <property type="match status" value="1"/>
</dbReference>
<keyword evidence="15" id="KW-0670">Pyruvate</keyword>
<dbReference type="InterPro" id="IPR017900">
    <property type="entry name" value="4Fe4S_Fe_S_CS"/>
</dbReference>
<dbReference type="SMART" id="SM00890">
    <property type="entry name" value="EKR"/>
    <property type="match status" value="1"/>
</dbReference>
<keyword evidence="4 12" id="KW-0479">Metal-binding</keyword>
<evidence type="ECO:0000256" key="2">
    <source>
        <dbReference type="ARBA" id="ARBA00022448"/>
    </source>
</evidence>
<feature type="domain" description="4Fe-4S ferredoxin-type" evidence="13">
    <location>
        <begin position="744"/>
        <end position="774"/>
    </location>
</feature>
<dbReference type="Pfam" id="PF17147">
    <property type="entry name" value="PFOR_II"/>
    <property type="match status" value="1"/>
</dbReference>
<dbReference type="InterPro" id="IPR002880">
    <property type="entry name" value="Pyrv_Fd/Flavodoxin_OxRdtase_N"/>
</dbReference>
<feature type="binding site" evidence="10">
    <location>
        <position position="115"/>
    </location>
    <ligand>
        <name>pyruvate</name>
        <dbReference type="ChEBI" id="CHEBI:15361"/>
    </ligand>
</feature>
<dbReference type="InterPro" id="IPR050722">
    <property type="entry name" value="Pyruvate:ferred/Flavod_OxRd"/>
</dbReference>
<dbReference type="Pfam" id="PF10371">
    <property type="entry name" value="EKR"/>
    <property type="match status" value="1"/>
</dbReference>
<dbReference type="SUPFAM" id="SSF54862">
    <property type="entry name" value="4Fe-4S ferredoxins"/>
    <property type="match status" value="1"/>
</dbReference>
<dbReference type="GO" id="GO:0051539">
    <property type="term" value="F:4 iron, 4 sulfur cluster binding"/>
    <property type="evidence" value="ECO:0007669"/>
    <property type="project" value="UniProtKB-KW"/>
</dbReference>
<dbReference type="Proteomes" id="UP000031594">
    <property type="component" value="Unassembled WGS sequence"/>
</dbReference>
<dbReference type="InterPro" id="IPR002869">
    <property type="entry name" value="Pyrv_flavodox_OxRed_cen"/>
</dbReference>
<feature type="binding site" evidence="12">
    <location>
        <position position="700"/>
    </location>
    <ligand>
        <name>[4Fe-4S] cluster</name>
        <dbReference type="ChEBI" id="CHEBI:49883"/>
        <label>1</label>
    </ligand>
</feature>
<dbReference type="FunFam" id="3.40.50.970:FF:000012">
    <property type="entry name" value="Pyruvate:ferredoxin (Flavodoxin) oxidoreductase"/>
    <property type="match status" value="1"/>
</dbReference>
<dbReference type="EC" id="1.2.7.-" evidence="15"/>
<evidence type="ECO:0000313" key="15">
    <source>
        <dbReference type="EMBL" id="QDQ43298.1"/>
    </source>
</evidence>
<organism evidence="15 17">
    <name type="scientific">Methylacidiphilum kamchatkense Kam1</name>
    <dbReference type="NCBI Taxonomy" id="1202785"/>
    <lineage>
        <taxon>Bacteria</taxon>
        <taxon>Pseudomonadati</taxon>
        <taxon>Verrucomicrobiota</taxon>
        <taxon>Methylacidiphilae</taxon>
        <taxon>Methylacidiphilales</taxon>
        <taxon>Methylacidiphilaceae</taxon>
        <taxon>Methylacidiphilum (ex Ratnadevi et al. 2023)</taxon>
    </lineage>
</organism>
<protein>
    <submittedName>
        <fullName evidence="15">Pyruvate-ferredoxin/flavodoxin oxidoreductase</fullName>
        <ecNumber evidence="15">1.2.7.-</ecNumber>
        <ecNumber evidence="15">1.2.7.1</ecNumber>
    </submittedName>
    <submittedName>
        <fullName evidence="14">Pyruvate-flavodoxin oxidoreductase</fullName>
    </submittedName>
</protein>
<evidence type="ECO:0000259" key="13">
    <source>
        <dbReference type="PROSITE" id="PS51379"/>
    </source>
</evidence>
<evidence type="ECO:0000256" key="3">
    <source>
        <dbReference type="ARBA" id="ARBA00022485"/>
    </source>
</evidence>
<keyword evidence="3 12" id="KW-0004">4Fe-4S</keyword>
<comment type="cofactor">
    <cofactor evidence="12">
        <name>[4Fe-4S] cluster</name>
        <dbReference type="ChEBI" id="CHEBI:49883"/>
    </cofactor>
    <text evidence="12">Binds 3 [4Fe-4S] clusters per subunit.</text>
</comment>
<sequence>MAGVSCRTIDANEAVARIAYLLSEVIAIYPITPSSPMGEWVDKWRAERKTNLWGLLPQVVEMQSEGGVAGVLHGALLTGSLASTFTASQGLLLMLPNMYKMAGELLPAVFHVASRTIATHALSIFGDHSDVMAARTTGFALLCSHSVQEAADLALIAHLSSLEASLPFLHFFDGFRTSHEINTIKQIEEGQIKELISVEAILKFRQRGLNPERPLLYGSAQNPDVFFQARERANPFYLACPGIVQSIMDRVGALTGRHYKLFEYHGDPQATMVVVVMGSASETLCRVVDSLNSLGYKTGVVKVRLFSPFDQQSFLKCFPRTTKIIGVLDRCKEPGAVGEPLFVQVASAILNNVDKSWFPFLDLPRVIGGRYGLSSKEFTPAMAKAVFDHLSKKDPQGSFTVGIEDDLTQSSIAVDESFTIENKTLYEAVFYGLGSDGTVSANKNTIKIIGENVGLCAQGYFVYDSKKSGSLTISHLRFGSSPITAPYLVEKPDFVGCHQFEFLFKYDILKGIKNGGILLVNSPYSPDETWDKIPREVQQKILSKRIQFFVIDAYKIAKDCGLGSRINTIMQIAFFELTALIPIDEALDYIRDHIRSSYGYRGEEVVRKNFEALEKALKALCRVKLDGKSLGSVPVLPPVSEKAPEYVKSVIGEMIALRGDRLPVSAFSPFGAFPTATSQWEKRNISLEVPLWEPSLCIQCGKCVMACPHAVLRAKVYDSTFVEKAPGGFLKADARYPEWDGLFYTIAVSEADCTGCGICVDVCPAFDKYSPSKKAIHMRSRKELFTKTEESLFEYFQGIPDVEKEKIDFGSVRQVALLRPLFEFPGACAGCGETPYLKLLSQLFGDRLLIANATGCSSIYGGNLPTTPWAKDKDGRGPAWANSLFEDNAEFGLGFRLGLDAIGQWARKLLTQLGESGWIEQNLVQELINVEEMTTKEYSDQKKRIKFLKERLEALKFPDSKVFLTAADYLSKKSVWIVGGDGWAYDIGLGGLIHVLALNFNVNILVLDTEVYSNTGGQASKATPRGAVAKFATSGKSTPKMDLALMAISLGNVYVASVSIGADEEHTLSAFTEADAFEGPSLILAYSHCIAHGIDMAKAMHHQKMVVGSGRWPIFRYNPKGYPDGKRLKLDWDKQVCDIEKSELVENRFRMLFLSDPERAEELLAQAISDCRNHLDSYKKIG</sequence>
<feature type="binding site" evidence="10">
    <location>
        <position position="833"/>
    </location>
    <ligand>
        <name>thiamine diphosphate</name>
        <dbReference type="ChEBI" id="CHEBI:58937"/>
    </ligand>
</feature>
<dbReference type="PANTHER" id="PTHR32154">
    <property type="entry name" value="PYRUVATE-FLAVODOXIN OXIDOREDUCTASE-RELATED"/>
    <property type="match status" value="1"/>
</dbReference>
<reference evidence="15" key="2">
    <citation type="journal article" date="2019" name="BMC Genomics">
        <title>Complete genome sequence analysis of the thermoacidophilic verrucomicrobial methanotroph 'Candidatus Methylacidiphilum kamchatkense' strain Kam1 and comparison with its closest relatives.</title>
        <authorList>
            <person name="Kruse T."/>
            <person name="Ratnadevi C.M."/>
            <person name="Erikstad H.A."/>
            <person name="Birkeland N.K."/>
        </authorList>
    </citation>
    <scope>NUCLEOTIDE SEQUENCE</scope>
    <source>
        <strain evidence="15">Kam1</strain>
    </source>
</reference>
<dbReference type="EMBL" id="CP037899">
    <property type="protein sequence ID" value="QDQ43298.1"/>
    <property type="molecule type" value="Genomic_DNA"/>
</dbReference>
<dbReference type="Pfam" id="PF01558">
    <property type="entry name" value="POR"/>
    <property type="match status" value="1"/>
</dbReference>
<keyword evidence="7 12" id="KW-0408">Iron</keyword>
<keyword evidence="6 9" id="KW-0560">Oxidoreductase</keyword>
<dbReference type="GO" id="GO:0030976">
    <property type="term" value="F:thiamine pyrophosphate binding"/>
    <property type="evidence" value="ECO:0007669"/>
    <property type="project" value="InterPro"/>
</dbReference>
<dbReference type="Gene3D" id="3.40.50.920">
    <property type="match status" value="1"/>
</dbReference>
<dbReference type="InterPro" id="IPR011766">
    <property type="entry name" value="TPP_enzyme_TPP-bd"/>
</dbReference>
<evidence type="ECO:0000256" key="1">
    <source>
        <dbReference type="ARBA" id="ARBA00009032"/>
    </source>
</evidence>
<dbReference type="Pfam" id="PF12838">
    <property type="entry name" value="Fer4_7"/>
    <property type="match status" value="1"/>
</dbReference>
<keyword evidence="8 12" id="KW-0411">Iron-sulfur</keyword>
<feature type="domain" description="4Fe-4S ferredoxin-type" evidence="13">
    <location>
        <begin position="688"/>
        <end position="717"/>
    </location>
</feature>
<dbReference type="PIRSF" id="PIRSF000159">
    <property type="entry name" value="NifJ"/>
    <property type="match status" value="1"/>
</dbReference>
<dbReference type="Gene3D" id="3.40.920.10">
    <property type="entry name" value="Pyruvate-ferredoxin oxidoreductase, PFOR, domain III"/>
    <property type="match status" value="1"/>
</dbReference>
<feature type="binding site" evidence="10">
    <location>
        <position position="65"/>
    </location>
    <ligand>
        <name>thiamine diphosphate</name>
        <dbReference type="ChEBI" id="CHEBI:58937"/>
    </ligand>
</feature>
<dbReference type="NCBIfam" id="TIGR02176">
    <property type="entry name" value="pyruv_ox_red"/>
    <property type="match status" value="1"/>
</dbReference>
<dbReference type="EC" id="1.2.7.1" evidence="15"/>
<feature type="binding site" evidence="10">
    <location>
        <begin position="1009"/>
        <end position="1014"/>
    </location>
    <ligand>
        <name>thiamine diphosphate</name>
        <dbReference type="ChEBI" id="CHEBI:58937"/>
    </ligand>
</feature>
<dbReference type="InterPro" id="IPR033412">
    <property type="entry name" value="PFOR_II"/>
</dbReference>
<feature type="binding site" evidence="10">
    <location>
        <position position="856"/>
    </location>
    <ligand>
        <name>thiamine diphosphate</name>
        <dbReference type="ChEBI" id="CHEBI:58937"/>
    </ligand>
</feature>